<dbReference type="KEGG" id="sku:Sulku_1081"/>
<evidence type="ECO:0000313" key="2">
    <source>
        <dbReference type="EMBL" id="ADR33744.1"/>
    </source>
</evidence>
<sequence length="191" mass="21665">MIEKLALSLLTVFSLITSAHAAENTTAWELFDWMDAALSGEWKLSPSEAQTGTESYKHKAVLPLAGTDTTAMAFKLIGGEVTIQEDLLPNTSKQMVTMYHCKDIACTNLKATHYCSKQNQPEFLANFKESTPERFVFDCDMSTELCRSDEDHVHQIIHEISNEGKHLKSSYLSWKEKKPLQNSSIYHFDRK</sequence>
<accession>E4TWC6</accession>
<dbReference type="Proteomes" id="UP000008721">
    <property type="component" value="Chromosome"/>
</dbReference>
<evidence type="ECO:0000313" key="3">
    <source>
        <dbReference type="Proteomes" id="UP000008721"/>
    </source>
</evidence>
<keyword evidence="3" id="KW-1185">Reference proteome</keyword>
<proteinExistence type="predicted"/>
<dbReference type="HOGENOM" id="CLU_1427341_0_0_7"/>
<dbReference type="STRING" id="709032.Sulku_1081"/>
<organism evidence="2 3">
    <name type="scientific">Sulfuricurvum kujiense (strain ATCC BAA-921 / DSM 16994 / JCM 11577 / YK-1)</name>
    <dbReference type="NCBI Taxonomy" id="709032"/>
    <lineage>
        <taxon>Bacteria</taxon>
        <taxon>Pseudomonadati</taxon>
        <taxon>Campylobacterota</taxon>
        <taxon>Epsilonproteobacteria</taxon>
        <taxon>Campylobacterales</taxon>
        <taxon>Sulfurimonadaceae</taxon>
        <taxon>Sulfuricurvum</taxon>
    </lineage>
</organism>
<keyword evidence="1" id="KW-0732">Signal</keyword>
<feature type="signal peptide" evidence="1">
    <location>
        <begin position="1"/>
        <end position="21"/>
    </location>
</feature>
<dbReference type="OrthoDB" id="129271at2"/>
<reference evidence="2 3" key="1">
    <citation type="journal article" date="2012" name="Stand. Genomic Sci.">
        <title>Complete genome sequence of the sulfur compounds oxidizing chemolithoautotroph Sulfuricurvum kujiense type strain (YK-1(T)).</title>
        <authorList>
            <person name="Han C."/>
            <person name="Kotsyurbenko O."/>
            <person name="Chertkov O."/>
            <person name="Held B."/>
            <person name="Lapidus A."/>
            <person name="Nolan M."/>
            <person name="Lucas S."/>
            <person name="Hammon N."/>
            <person name="Deshpande S."/>
            <person name="Cheng J.F."/>
            <person name="Tapia R."/>
            <person name="Goodwin L.A."/>
            <person name="Pitluck S."/>
            <person name="Liolios K."/>
            <person name="Pagani I."/>
            <person name="Ivanova N."/>
            <person name="Mavromatis K."/>
            <person name="Mikhailova N."/>
            <person name="Pati A."/>
            <person name="Chen A."/>
            <person name="Palaniappan K."/>
            <person name="Land M."/>
            <person name="Hauser L."/>
            <person name="Chang Y.J."/>
            <person name="Jeffries C.D."/>
            <person name="Brambilla E.M."/>
            <person name="Rohde M."/>
            <person name="Spring S."/>
            <person name="Sikorski J."/>
            <person name="Goker M."/>
            <person name="Woyke T."/>
            <person name="Bristow J."/>
            <person name="Eisen J.A."/>
            <person name="Markowitz V."/>
            <person name="Hugenholtz P."/>
            <person name="Kyrpides N.C."/>
            <person name="Klenk H.P."/>
            <person name="Detter J.C."/>
        </authorList>
    </citation>
    <scope>NUCLEOTIDE SEQUENCE [LARGE SCALE GENOMIC DNA]</scope>
    <source>
        <strain evidence="3">ATCC BAA-921 / DSM 16994 / JCM 11577 / YK-1</strain>
    </source>
</reference>
<dbReference type="EMBL" id="CP002355">
    <property type="protein sequence ID" value="ADR33744.1"/>
    <property type="molecule type" value="Genomic_DNA"/>
</dbReference>
<name>E4TWC6_SULKY</name>
<evidence type="ECO:0000256" key="1">
    <source>
        <dbReference type="SAM" id="SignalP"/>
    </source>
</evidence>
<protein>
    <submittedName>
        <fullName evidence="2">Uncharacterized protein</fullName>
    </submittedName>
</protein>
<gene>
    <name evidence="2" type="ordered locus">Sulku_1081</name>
</gene>
<dbReference type="RefSeq" id="WP_013459941.1">
    <property type="nucleotide sequence ID" value="NC_014762.1"/>
</dbReference>
<feature type="chain" id="PRO_5003189814" evidence="1">
    <location>
        <begin position="22"/>
        <end position="191"/>
    </location>
</feature>
<dbReference type="eggNOG" id="ENOG5030TPZ">
    <property type="taxonomic scope" value="Bacteria"/>
</dbReference>
<dbReference type="AlphaFoldDB" id="E4TWC6"/>